<dbReference type="Pfam" id="PF13396">
    <property type="entry name" value="PLDc_N"/>
    <property type="match status" value="1"/>
</dbReference>
<name>A0A2I1III1_9MICO</name>
<dbReference type="STRING" id="1176165.GCA_001584405_00232"/>
<proteinExistence type="predicted"/>
<comment type="subcellular location">
    <subcellularLocation>
        <location evidence="1">Cell membrane</location>
        <topology evidence="1">Multi-pass membrane protein</topology>
    </subcellularLocation>
</comment>
<organism evidence="9 10">
    <name type="scientific">Brevibacterium ravenspurgense</name>
    <dbReference type="NCBI Taxonomy" id="479117"/>
    <lineage>
        <taxon>Bacteria</taxon>
        <taxon>Bacillati</taxon>
        <taxon>Actinomycetota</taxon>
        <taxon>Actinomycetes</taxon>
        <taxon>Micrococcales</taxon>
        <taxon>Brevibacteriaceae</taxon>
        <taxon>Brevibacterium</taxon>
    </lineage>
</organism>
<sequence>MGAITMGCMARLLIAIIVIYTALALYSLFDCISFESSRVKMMPKAAWAAIILFLPIVGIVLWYLFGRGGLAQKADAGKAVPAAPDNDPEYLQKISDDLELRRLRELQRQQEEQRRAEKLRGNGPEPRTYSKGDGNGSEDDRPEPEEDSPRNDS</sequence>
<dbReference type="GO" id="GO:0005886">
    <property type="term" value="C:plasma membrane"/>
    <property type="evidence" value="ECO:0007669"/>
    <property type="project" value="UniProtKB-SubCell"/>
</dbReference>
<reference evidence="9 10" key="1">
    <citation type="submission" date="2017-12" db="EMBL/GenBank/DDBJ databases">
        <title>Phylogenetic diversity of female urinary microbiome.</title>
        <authorList>
            <person name="Thomas-White K."/>
            <person name="Wolfe A.J."/>
        </authorList>
    </citation>
    <scope>NUCLEOTIDE SEQUENCE [LARGE SCALE GENOMIC DNA]</scope>
    <source>
        <strain evidence="9 10">UMB0426</strain>
    </source>
</reference>
<evidence type="ECO:0000313" key="10">
    <source>
        <dbReference type="Proteomes" id="UP000242755"/>
    </source>
</evidence>
<evidence type="ECO:0000256" key="4">
    <source>
        <dbReference type="ARBA" id="ARBA00022989"/>
    </source>
</evidence>
<feature type="region of interest" description="Disordered" evidence="6">
    <location>
        <begin position="105"/>
        <end position="153"/>
    </location>
</feature>
<protein>
    <recommendedName>
        <fullName evidence="8">Cardiolipin synthase N-terminal domain-containing protein</fullName>
    </recommendedName>
</protein>
<feature type="compositionally biased region" description="Acidic residues" evidence="6">
    <location>
        <begin position="136"/>
        <end position="146"/>
    </location>
</feature>
<evidence type="ECO:0000256" key="5">
    <source>
        <dbReference type="ARBA" id="ARBA00023136"/>
    </source>
</evidence>
<feature type="compositionally biased region" description="Basic and acidic residues" evidence="6">
    <location>
        <begin position="105"/>
        <end position="120"/>
    </location>
</feature>
<keyword evidence="5 7" id="KW-0472">Membrane</keyword>
<feature type="transmembrane region" description="Helical" evidence="7">
    <location>
        <begin position="12"/>
        <end position="29"/>
    </location>
</feature>
<accession>A0A2I1III1</accession>
<evidence type="ECO:0000256" key="3">
    <source>
        <dbReference type="ARBA" id="ARBA00022692"/>
    </source>
</evidence>
<evidence type="ECO:0000256" key="6">
    <source>
        <dbReference type="SAM" id="MobiDB-lite"/>
    </source>
</evidence>
<comment type="caution">
    <text evidence="9">The sequence shown here is derived from an EMBL/GenBank/DDBJ whole genome shotgun (WGS) entry which is preliminary data.</text>
</comment>
<keyword evidence="2" id="KW-1003">Cell membrane</keyword>
<feature type="domain" description="Cardiolipin synthase N-terminal" evidence="8">
    <location>
        <begin position="22"/>
        <end position="67"/>
    </location>
</feature>
<dbReference type="Proteomes" id="UP000242755">
    <property type="component" value="Unassembled WGS sequence"/>
</dbReference>
<evidence type="ECO:0000256" key="1">
    <source>
        <dbReference type="ARBA" id="ARBA00004651"/>
    </source>
</evidence>
<evidence type="ECO:0000256" key="2">
    <source>
        <dbReference type="ARBA" id="ARBA00022475"/>
    </source>
</evidence>
<dbReference type="AlphaFoldDB" id="A0A2I1III1"/>
<evidence type="ECO:0000259" key="8">
    <source>
        <dbReference type="Pfam" id="PF13396"/>
    </source>
</evidence>
<dbReference type="InterPro" id="IPR027379">
    <property type="entry name" value="CLS_N"/>
</dbReference>
<evidence type="ECO:0000256" key="7">
    <source>
        <dbReference type="SAM" id="Phobius"/>
    </source>
</evidence>
<keyword evidence="3 7" id="KW-0812">Transmembrane</keyword>
<dbReference type="EMBL" id="PKGO01000002">
    <property type="protein sequence ID" value="PKY70931.1"/>
    <property type="molecule type" value="Genomic_DNA"/>
</dbReference>
<evidence type="ECO:0000313" key="9">
    <source>
        <dbReference type="EMBL" id="PKY70931.1"/>
    </source>
</evidence>
<gene>
    <name evidence="9" type="ORF">CYJ40_02420</name>
</gene>
<feature type="transmembrane region" description="Helical" evidence="7">
    <location>
        <begin position="45"/>
        <end position="65"/>
    </location>
</feature>
<keyword evidence="4 7" id="KW-1133">Transmembrane helix</keyword>